<evidence type="ECO:0000256" key="1">
    <source>
        <dbReference type="ARBA" id="ARBA00004180"/>
    </source>
</evidence>
<dbReference type="AlphaFoldDB" id="A0A914HAK7"/>
<dbReference type="InterPro" id="IPR056314">
    <property type="entry name" value="AP3B1/2_C"/>
</dbReference>
<dbReference type="GO" id="GO:0016192">
    <property type="term" value="P:vesicle-mediated transport"/>
    <property type="evidence" value="ECO:0007669"/>
    <property type="project" value="InterPro"/>
</dbReference>
<dbReference type="GO" id="GO:0005524">
    <property type="term" value="F:ATP binding"/>
    <property type="evidence" value="ECO:0007669"/>
    <property type="project" value="InterPro"/>
</dbReference>
<feature type="transmembrane region" description="Helical" evidence="10">
    <location>
        <begin position="1240"/>
        <end position="1260"/>
    </location>
</feature>
<evidence type="ECO:0000256" key="6">
    <source>
        <dbReference type="ARBA" id="ARBA00023034"/>
    </source>
</evidence>
<dbReference type="Pfam" id="PF01602">
    <property type="entry name" value="Adaptin_N"/>
    <property type="match status" value="1"/>
</dbReference>
<evidence type="ECO:0000313" key="13">
    <source>
        <dbReference type="WBParaSite" id="Gr19_v10_g15746.t2"/>
    </source>
</evidence>
<evidence type="ECO:0000256" key="9">
    <source>
        <dbReference type="SAM" id="MobiDB-lite"/>
    </source>
</evidence>
<dbReference type="Gene3D" id="1.25.10.10">
    <property type="entry name" value="Leucine-rich Repeat Variant"/>
    <property type="match status" value="1"/>
</dbReference>
<dbReference type="Pfam" id="PF14796">
    <property type="entry name" value="AP3B1_C"/>
    <property type="match status" value="1"/>
</dbReference>
<dbReference type="Pfam" id="PF24080">
    <property type="entry name" value="AP3B1_C_2"/>
    <property type="match status" value="1"/>
</dbReference>
<dbReference type="InterPro" id="IPR000719">
    <property type="entry name" value="Prot_kinase_dom"/>
</dbReference>
<feature type="region of interest" description="Disordered" evidence="9">
    <location>
        <begin position="809"/>
        <end position="942"/>
    </location>
</feature>
<feature type="compositionally biased region" description="Acidic residues" evidence="9">
    <location>
        <begin position="913"/>
        <end position="922"/>
    </location>
</feature>
<protein>
    <submittedName>
        <fullName evidence="13">Protein kinase domain-containing protein</fullName>
    </submittedName>
</protein>
<dbReference type="Gene3D" id="1.10.510.10">
    <property type="entry name" value="Transferase(Phosphotransferase) domain 1"/>
    <property type="match status" value="1"/>
</dbReference>
<evidence type="ECO:0000256" key="2">
    <source>
        <dbReference type="ARBA" id="ARBA00004555"/>
    </source>
</evidence>
<evidence type="ECO:0000256" key="4">
    <source>
        <dbReference type="ARBA" id="ARBA00022448"/>
    </source>
</evidence>
<dbReference type="InterPro" id="IPR016024">
    <property type="entry name" value="ARM-type_fold"/>
</dbReference>
<evidence type="ECO:0000256" key="8">
    <source>
        <dbReference type="ARBA" id="ARBA00023329"/>
    </source>
</evidence>
<dbReference type="SMART" id="SM01355">
    <property type="entry name" value="AP3B1_C"/>
    <property type="match status" value="1"/>
</dbReference>
<evidence type="ECO:0000256" key="10">
    <source>
        <dbReference type="SAM" id="Phobius"/>
    </source>
</evidence>
<dbReference type="GO" id="GO:0030659">
    <property type="term" value="C:cytoplasmic vesicle membrane"/>
    <property type="evidence" value="ECO:0007669"/>
    <property type="project" value="UniProtKB-SubCell"/>
</dbReference>
<feature type="region of interest" description="Disordered" evidence="9">
    <location>
        <begin position="431"/>
        <end position="455"/>
    </location>
</feature>
<accession>A0A914HAK7</accession>
<comment type="similarity">
    <text evidence="3">Belongs to the adaptor complexes large subunit family.</text>
</comment>
<keyword evidence="7 10" id="KW-0472">Membrane</keyword>
<dbReference type="InterPro" id="IPR002553">
    <property type="entry name" value="Clathrin/coatomer_adapt-like_N"/>
</dbReference>
<evidence type="ECO:0000256" key="3">
    <source>
        <dbReference type="ARBA" id="ARBA00006613"/>
    </source>
</evidence>
<dbReference type="InterPro" id="IPR011989">
    <property type="entry name" value="ARM-like"/>
</dbReference>
<dbReference type="GO" id="GO:0006886">
    <property type="term" value="P:intracellular protein transport"/>
    <property type="evidence" value="ECO:0007669"/>
    <property type="project" value="InterPro"/>
</dbReference>
<dbReference type="InterPro" id="IPR026739">
    <property type="entry name" value="AP_beta"/>
</dbReference>
<dbReference type="SUPFAM" id="SSF56112">
    <property type="entry name" value="Protein kinase-like (PK-like)"/>
    <property type="match status" value="1"/>
</dbReference>
<keyword evidence="6" id="KW-0333">Golgi apparatus</keyword>
<organism evidence="12 13">
    <name type="scientific">Globodera rostochiensis</name>
    <name type="common">Golden nematode worm</name>
    <name type="synonym">Heterodera rostochiensis</name>
    <dbReference type="NCBI Taxonomy" id="31243"/>
    <lineage>
        <taxon>Eukaryota</taxon>
        <taxon>Metazoa</taxon>
        <taxon>Ecdysozoa</taxon>
        <taxon>Nematoda</taxon>
        <taxon>Chromadorea</taxon>
        <taxon>Rhabditida</taxon>
        <taxon>Tylenchina</taxon>
        <taxon>Tylenchomorpha</taxon>
        <taxon>Tylenchoidea</taxon>
        <taxon>Heteroderidae</taxon>
        <taxon>Heteroderinae</taxon>
        <taxon>Globodera</taxon>
    </lineage>
</organism>
<dbReference type="InterPro" id="IPR029390">
    <property type="entry name" value="AP3B_C"/>
</dbReference>
<keyword evidence="12" id="KW-1185">Reference proteome</keyword>
<evidence type="ECO:0000256" key="5">
    <source>
        <dbReference type="ARBA" id="ARBA00022927"/>
    </source>
</evidence>
<dbReference type="GO" id="GO:0004672">
    <property type="term" value="F:protein kinase activity"/>
    <property type="evidence" value="ECO:0007669"/>
    <property type="project" value="InterPro"/>
</dbReference>
<feature type="compositionally biased region" description="Acidic residues" evidence="9">
    <location>
        <begin position="848"/>
        <end position="903"/>
    </location>
</feature>
<evidence type="ECO:0000256" key="7">
    <source>
        <dbReference type="ARBA" id="ARBA00023136"/>
    </source>
</evidence>
<feature type="compositionally biased region" description="Acidic residues" evidence="9">
    <location>
        <begin position="438"/>
        <end position="450"/>
    </location>
</feature>
<keyword evidence="4" id="KW-0813">Transport</keyword>
<keyword evidence="5" id="KW-0653">Protein transport</keyword>
<keyword evidence="8" id="KW-0968">Cytoplasmic vesicle</keyword>
<dbReference type="GO" id="GO:0030117">
    <property type="term" value="C:membrane coat"/>
    <property type="evidence" value="ECO:0007669"/>
    <property type="project" value="InterPro"/>
</dbReference>
<keyword evidence="10" id="KW-0812">Transmembrane</keyword>
<reference evidence="13" key="1">
    <citation type="submission" date="2022-11" db="UniProtKB">
        <authorList>
            <consortium name="WormBaseParasite"/>
        </authorList>
    </citation>
    <scope>IDENTIFICATION</scope>
</reference>
<comment type="subcellular location">
    <subcellularLocation>
        <location evidence="1">Cytoplasmic vesicle membrane</location>
        <topology evidence="1">Peripheral membrane protein</topology>
        <orientation evidence="1">Cytoplasmic side</orientation>
    </subcellularLocation>
    <subcellularLocation>
        <location evidence="2">Golgi apparatus</location>
    </subcellularLocation>
</comment>
<dbReference type="PROSITE" id="PS50011">
    <property type="entry name" value="PROTEIN_KINASE_DOM"/>
    <property type="match status" value="1"/>
</dbReference>
<dbReference type="WBParaSite" id="Gr19_v10_g15746.t2">
    <property type="protein sequence ID" value="Gr19_v10_g15746.t2"/>
    <property type="gene ID" value="Gr19_v10_g15746"/>
</dbReference>
<dbReference type="InterPro" id="IPR011009">
    <property type="entry name" value="Kinase-like_dom_sf"/>
</dbReference>
<evidence type="ECO:0000313" key="12">
    <source>
        <dbReference type="Proteomes" id="UP000887572"/>
    </source>
</evidence>
<feature type="domain" description="Protein kinase" evidence="11">
    <location>
        <begin position="1"/>
        <end position="126"/>
    </location>
</feature>
<dbReference type="GO" id="GO:0005794">
    <property type="term" value="C:Golgi apparatus"/>
    <property type="evidence" value="ECO:0007669"/>
    <property type="project" value="UniProtKB-SubCell"/>
</dbReference>
<evidence type="ECO:0000259" key="11">
    <source>
        <dbReference type="PROSITE" id="PS50011"/>
    </source>
</evidence>
<dbReference type="Pfam" id="PF00069">
    <property type="entry name" value="Pkinase"/>
    <property type="match status" value="1"/>
</dbReference>
<proteinExistence type="inferred from homology"/>
<keyword evidence="10" id="KW-1133">Transmembrane helix</keyword>
<dbReference type="Proteomes" id="UP000887572">
    <property type="component" value="Unplaced"/>
</dbReference>
<sequence>MYRPPDVLLGSTVYSTPLDMWGVGCIFAEMCIGCALFPGASDALDQLDRIFAVRGTPSAQHWPEALQLPKWDQFQLDVYAELEWADVDIKLVFKLNDQGRDLLTQLLKLPPRERISAAGAMLHKYFDELPKTLHALSPTESVLIAFNGNKKLSALAADDDRRTCYILLNALKQERQRQMAFNPAGSQENPDGSRKISAKFVLNMRMAYPSGGEGLCSPEIEISEGGTMLDGKGKFNDLKAMLDSNRENVKMDAMRRIINMVARGKDVSEMFPAVVKNVAAKNLELKKLVYVYLVRALKDPNQLIRASALRVLSSIRVQMISPVVMLAIREAIRDMSPYVRKVAAHAIPKLFALDHELQPQLIECIDNLLETCPDRLDLLHRHFRLFCRALADVDEWGQVVMIGLLTRYARTQFTSPFTSYAIGNRKAGTISKKRETDSSADEEDNDGDEEEHSKPLDCDHNLLIASVRPLLQSRNPAVVMAVAQLFFHVAPHAQLAAVPRALVRLLRGPNEVQYVVLVNIATICATRQTEELFAISKSLFEPFLKSFFVRNSDTIHVKRLKLYVLTSLVSEANVQLVVRELQAYLQMLDIAEAAIDTIGRCALAVPSAAETCLGCLIRLITTSGQDHIICASVVVLKRLLHADAPMALLRRMFQLINTVKAPMARSCILWLIGTHINKVPKLAPDLLRIVAKTFCEEADSVKLQSLNLAMRIWAIDPANREGKCAILVKYVFQLARYDRSYDIRDRCRFLRNFLFLNKDANSIVFPLDMFLHERPAPVVHNSFADRAEHFQLGTLSHLLNQKCTGYTELPDFPSQQPDPTVRRSAYPLPSDDFEAVQGKETTVTNAEAIDEEEEEAEEYSSEEGNEEEEEDGDEDEEEADEQSEEEVEDEDESDDGQGVEEEPIPSNSKPREEEETIAEEQTAEAQPLVVKTTTKKDGQQKAVHSEDLLLLDIDFGPPSTHINFVVSKWRRATAQYVPDRFELQLVESLSSGGLCIAGRFCRSPCLYSTSMVTVQLQLSYQSRHIRCCDVRLSPATNCFLPTSGPILVEALKEGERRTLTLGIDFGDSTQTSEWTVKWGEGGEKTTKFDVQAPYEEQVEGIECDAEQFVECRAKLTGMNQIRCALSRKTDQFIGRALLKVCNCKQVLGLKLCFAAQTVSRKELVLISLVGRGKEDRFDDDTDDCSVQVNCDNITFASDVTVRLPAKTFIHSLTFCDSNLYNIPFCFVCFSSTKHRQIDQLADTLIGIVLPFLLLQVWFLFF</sequence>
<name>A0A914HAK7_GLORO</name>
<dbReference type="SUPFAM" id="SSF48371">
    <property type="entry name" value="ARM repeat"/>
    <property type="match status" value="1"/>
</dbReference>
<dbReference type="PANTHER" id="PTHR11134">
    <property type="entry name" value="ADAPTOR COMPLEX SUBUNIT BETA FAMILY MEMBER"/>
    <property type="match status" value="1"/>
</dbReference>